<dbReference type="EMBL" id="BOPA01000040">
    <property type="protein sequence ID" value="GIJ18385.1"/>
    <property type="molecule type" value="Genomic_DNA"/>
</dbReference>
<dbReference type="Proteomes" id="UP000647860">
    <property type="component" value="Unassembled WGS sequence"/>
</dbReference>
<keyword evidence="3" id="KW-1185">Reference proteome</keyword>
<name>A0ABQ4IKE3_9ACTN</name>
<dbReference type="InterPro" id="IPR011600">
    <property type="entry name" value="Pept_C14_caspase"/>
</dbReference>
<proteinExistence type="predicted"/>
<reference evidence="2 3" key="1">
    <citation type="submission" date="2021-01" db="EMBL/GenBank/DDBJ databases">
        <title>Whole genome shotgun sequence of Verrucosispora gifhornensis NBRC 16317.</title>
        <authorList>
            <person name="Komaki H."/>
            <person name="Tamura T."/>
        </authorList>
    </citation>
    <scope>NUCLEOTIDE SEQUENCE [LARGE SCALE GENOMIC DNA]</scope>
    <source>
        <strain evidence="2 3">NBRC 16317</strain>
    </source>
</reference>
<accession>A0ABQ4IKE3</accession>
<evidence type="ECO:0000259" key="1">
    <source>
        <dbReference type="Pfam" id="PF00656"/>
    </source>
</evidence>
<organism evidence="2 3">
    <name type="scientific">Micromonospora gifhornensis</name>
    <dbReference type="NCBI Taxonomy" id="84594"/>
    <lineage>
        <taxon>Bacteria</taxon>
        <taxon>Bacillati</taxon>
        <taxon>Actinomycetota</taxon>
        <taxon>Actinomycetes</taxon>
        <taxon>Micromonosporales</taxon>
        <taxon>Micromonosporaceae</taxon>
        <taxon>Micromonospora</taxon>
    </lineage>
</organism>
<comment type="caution">
    <text evidence="2">The sequence shown here is derived from an EMBL/GenBank/DDBJ whole genome shotgun (WGS) entry which is preliminary data.</text>
</comment>
<feature type="domain" description="Peptidase C14 caspase" evidence="1">
    <location>
        <begin position="93"/>
        <end position="246"/>
    </location>
</feature>
<dbReference type="Gene3D" id="3.40.50.1460">
    <property type="match status" value="1"/>
</dbReference>
<sequence length="380" mass="40908">MYVEDPASTPGVHALVIGVGGYRHLPGGTGPQIPDPTQFYGLGQLTSAPVSAVAVAEWLRTTADPDLWTVPLASVDLLVSPHPDVTDAVPATTEPTIANIVEAYARWRQRASTHPDNVALFYFCGHGLQFDTQRLLLASDFRANEFSPLTGAFEFESTRNASTQGLPRTQCFFVDSCAGTAPYLMSHRVVVQGLETAAVNTVGGGASSTVTVLASAPGITAEGRRNEVSYFTRALLAAFSGRAASRNVYQDWAVHTTDLGPAIDTLVRDFRGDDNQPTRQDDMRGKAELWRLAGAPPVEFTVACAPTDAHRTAELTYQRLEDADVHRLGSSPSDGAPWTVRSAAGSHRLEATFGRKEYPDTLRLVEVLPPGSPIRLRVLP</sequence>
<gene>
    <name evidence="2" type="ORF">Vgi01_50690</name>
</gene>
<dbReference type="SUPFAM" id="SSF52129">
    <property type="entry name" value="Caspase-like"/>
    <property type="match status" value="1"/>
</dbReference>
<dbReference type="InterPro" id="IPR029030">
    <property type="entry name" value="Caspase-like_dom_sf"/>
</dbReference>
<dbReference type="RefSeq" id="WP_204292716.1">
    <property type="nucleotide sequence ID" value="NZ_BAAAGZ010000063.1"/>
</dbReference>
<dbReference type="Pfam" id="PF00656">
    <property type="entry name" value="Peptidase_C14"/>
    <property type="match status" value="1"/>
</dbReference>
<evidence type="ECO:0000313" key="3">
    <source>
        <dbReference type="Proteomes" id="UP000647860"/>
    </source>
</evidence>
<evidence type="ECO:0000313" key="2">
    <source>
        <dbReference type="EMBL" id="GIJ18385.1"/>
    </source>
</evidence>
<protein>
    <recommendedName>
        <fullName evidence="1">Peptidase C14 caspase domain-containing protein</fullName>
    </recommendedName>
</protein>